<accession>A0A0P1GR38</accession>
<dbReference type="STRING" id="928856.SAMN04488049_10638"/>
<reference evidence="2 3" key="1">
    <citation type="submission" date="2015-09" db="EMBL/GenBank/DDBJ databases">
        <authorList>
            <consortium name="Swine Surveillance"/>
        </authorList>
    </citation>
    <scope>NUCLEOTIDE SEQUENCE [LARGE SCALE GENOMIC DNA]</scope>
    <source>
        <strain evidence="2 3">CECT 7557</strain>
    </source>
</reference>
<dbReference type="OrthoDB" id="9813911at2"/>
<keyword evidence="3" id="KW-1185">Reference proteome</keyword>
<name>A0A0P1GR38_9RHOB</name>
<keyword evidence="1" id="KW-1133">Transmembrane helix</keyword>
<dbReference type="EMBL" id="CYSD01000024">
    <property type="protein sequence ID" value="CUH78020.1"/>
    <property type="molecule type" value="Genomic_DNA"/>
</dbReference>
<dbReference type="Proteomes" id="UP000052022">
    <property type="component" value="Unassembled WGS sequence"/>
</dbReference>
<evidence type="ECO:0000256" key="1">
    <source>
        <dbReference type="SAM" id="Phobius"/>
    </source>
</evidence>
<organism evidence="2 3">
    <name type="scientific">Tritonibacter multivorans</name>
    <dbReference type="NCBI Taxonomy" id="928856"/>
    <lineage>
        <taxon>Bacteria</taxon>
        <taxon>Pseudomonadati</taxon>
        <taxon>Pseudomonadota</taxon>
        <taxon>Alphaproteobacteria</taxon>
        <taxon>Rhodobacterales</taxon>
        <taxon>Paracoccaceae</taxon>
        <taxon>Tritonibacter</taxon>
    </lineage>
</organism>
<keyword evidence="1" id="KW-0472">Membrane</keyword>
<feature type="transmembrane region" description="Helical" evidence="1">
    <location>
        <begin position="63"/>
        <end position="84"/>
    </location>
</feature>
<evidence type="ECO:0000313" key="2">
    <source>
        <dbReference type="EMBL" id="CUH78020.1"/>
    </source>
</evidence>
<dbReference type="RefSeq" id="WP_058289775.1">
    <property type="nucleotide sequence ID" value="NZ_CYSD01000024.1"/>
</dbReference>
<sequence length="128" mass="13619">MRDTIIWQRVEGALIFAGCVTLWWHVPDAAPVWGIVLLFFAPDLSFAAYGAGPRVGAFFYNSLHSYGTAAVLLVPGIVLDASWAQVVGATWLGHAGFDRMLGYGLKSGGGFQLTHLGRIGAAKEGAEP</sequence>
<keyword evidence="1" id="KW-0812">Transmembrane</keyword>
<evidence type="ECO:0008006" key="4">
    <source>
        <dbReference type="Google" id="ProtNLM"/>
    </source>
</evidence>
<dbReference type="InterPro" id="IPR025356">
    <property type="entry name" value="DUF4260"/>
</dbReference>
<proteinExistence type="predicted"/>
<evidence type="ECO:0000313" key="3">
    <source>
        <dbReference type="Proteomes" id="UP000052022"/>
    </source>
</evidence>
<gene>
    <name evidence="2" type="ORF">TRM7557_01687</name>
</gene>
<protein>
    <recommendedName>
        <fullName evidence="4">DUF4260 family protein</fullName>
    </recommendedName>
</protein>
<feature type="transmembrane region" description="Helical" evidence="1">
    <location>
        <begin position="32"/>
        <end position="51"/>
    </location>
</feature>
<feature type="transmembrane region" description="Helical" evidence="1">
    <location>
        <begin position="7"/>
        <end position="26"/>
    </location>
</feature>
<dbReference type="Pfam" id="PF14079">
    <property type="entry name" value="DUF4260"/>
    <property type="match status" value="1"/>
</dbReference>
<dbReference type="AlphaFoldDB" id="A0A0P1GR38"/>